<dbReference type="GO" id="GO:0004519">
    <property type="term" value="F:endonuclease activity"/>
    <property type="evidence" value="ECO:0007669"/>
    <property type="project" value="UniProtKB-KW"/>
</dbReference>
<dbReference type="PANTHER" id="PTHR35562:SF2">
    <property type="entry name" value="DNA ENDONUCLEASE SMRA-RELATED"/>
    <property type="match status" value="1"/>
</dbReference>
<keyword evidence="3" id="KW-0378">Hydrolase</keyword>
<organism evidence="3 4">
    <name type="scientific">Aestuariispira insulae</name>
    <dbReference type="NCBI Taxonomy" id="1461337"/>
    <lineage>
        <taxon>Bacteria</taxon>
        <taxon>Pseudomonadati</taxon>
        <taxon>Pseudomonadota</taxon>
        <taxon>Alphaproteobacteria</taxon>
        <taxon>Rhodospirillales</taxon>
        <taxon>Kiloniellaceae</taxon>
        <taxon>Aestuariispira</taxon>
    </lineage>
</organism>
<evidence type="ECO:0000256" key="1">
    <source>
        <dbReference type="SAM" id="MobiDB-lite"/>
    </source>
</evidence>
<feature type="compositionally biased region" description="Basic and acidic residues" evidence="1">
    <location>
        <begin position="79"/>
        <end position="93"/>
    </location>
</feature>
<evidence type="ECO:0000313" key="3">
    <source>
        <dbReference type="EMBL" id="RED51378.1"/>
    </source>
</evidence>
<dbReference type="Proteomes" id="UP000256845">
    <property type="component" value="Unassembled WGS sequence"/>
</dbReference>
<protein>
    <submittedName>
        <fullName evidence="3">DNA-nicking Smr family endonuclease</fullName>
    </submittedName>
</protein>
<reference evidence="3 4" key="1">
    <citation type="submission" date="2018-07" db="EMBL/GenBank/DDBJ databases">
        <title>Genomic Encyclopedia of Type Strains, Phase III (KMG-III): the genomes of soil and plant-associated and newly described type strains.</title>
        <authorList>
            <person name="Whitman W."/>
        </authorList>
    </citation>
    <scope>NUCLEOTIDE SEQUENCE [LARGE SCALE GENOMIC DNA]</scope>
    <source>
        <strain evidence="3 4">CECT 8488</strain>
    </source>
</reference>
<dbReference type="PROSITE" id="PS50828">
    <property type="entry name" value="SMR"/>
    <property type="match status" value="1"/>
</dbReference>
<dbReference type="SMART" id="SM00463">
    <property type="entry name" value="SMR"/>
    <property type="match status" value="1"/>
</dbReference>
<dbReference type="AlphaFoldDB" id="A0A3D9HPG0"/>
<keyword evidence="3" id="KW-0540">Nuclease</keyword>
<feature type="domain" description="Smr" evidence="2">
    <location>
        <begin position="107"/>
        <end position="185"/>
    </location>
</feature>
<feature type="compositionally biased region" description="Basic and acidic residues" evidence="1">
    <location>
        <begin position="1"/>
        <end position="13"/>
    </location>
</feature>
<evidence type="ECO:0000259" key="2">
    <source>
        <dbReference type="PROSITE" id="PS50828"/>
    </source>
</evidence>
<dbReference type="InterPro" id="IPR002625">
    <property type="entry name" value="Smr_dom"/>
</dbReference>
<dbReference type="PANTHER" id="PTHR35562">
    <property type="entry name" value="DNA ENDONUCLEASE SMRA-RELATED"/>
    <property type="match status" value="1"/>
</dbReference>
<dbReference type="EMBL" id="QRDW01000003">
    <property type="protein sequence ID" value="RED51378.1"/>
    <property type="molecule type" value="Genomic_DNA"/>
</dbReference>
<name>A0A3D9HPG0_9PROT</name>
<dbReference type="RefSeq" id="WP_115936274.1">
    <property type="nucleotide sequence ID" value="NZ_QRDW01000003.1"/>
</dbReference>
<feature type="region of interest" description="Disordered" evidence="1">
    <location>
        <begin position="1"/>
        <end position="93"/>
    </location>
</feature>
<dbReference type="Pfam" id="PF01713">
    <property type="entry name" value="Smr"/>
    <property type="match status" value="1"/>
</dbReference>
<dbReference type="Gene3D" id="3.30.1370.110">
    <property type="match status" value="1"/>
</dbReference>
<sequence length="191" mass="21248">MAKKNKDSEDGHRLWKTVSDSVSPLADREREYSPFLEEFGQPEPVPASKPATKSKRKPQKTIAQGAGAKPLPVQPSLRELSHGESDGLDKRTADRLRKGKLSIDAKIDLHGMSQEQAHRALNAFIEAAYINQKRMVQVVTGKGKGILQNAVPQWLNQMPNRTRIISFTHAPRHQGGSGALHVLIKRQRGLR</sequence>
<accession>A0A3D9HPG0</accession>
<dbReference type="InterPro" id="IPR036063">
    <property type="entry name" value="Smr_dom_sf"/>
</dbReference>
<comment type="caution">
    <text evidence="3">The sequence shown here is derived from an EMBL/GenBank/DDBJ whole genome shotgun (WGS) entry which is preliminary data.</text>
</comment>
<keyword evidence="3" id="KW-0255">Endonuclease</keyword>
<dbReference type="SUPFAM" id="SSF160443">
    <property type="entry name" value="SMR domain-like"/>
    <property type="match status" value="1"/>
</dbReference>
<gene>
    <name evidence="3" type="ORF">DFP90_103178</name>
</gene>
<keyword evidence="4" id="KW-1185">Reference proteome</keyword>
<evidence type="ECO:0000313" key="4">
    <source>
        <dbReference type="Proteomes" id="UP000256845"/>
    </source>
</evidence>
<dbReference type="OrthoDB" id="7165597at2"/>
<proteinExistence type="predicted"/>